<proteinExistence type="predicted"/>
<protein>
    <recommendedName>
        <fullName evidence="3">Prophage pi2 protein 38</fullName>
    </recommendedName>
</protein>
<dbReference type="Proteomes" id="UP000220702">
    <property type="component" value="Unassembled WGS sequence"/>
</dbReference>
<evidence type="ECO:0008006" key="3">
    <source>
        <dbReference type="Google" id="ProtNLM"/>
    </source>
</evidence>
<dbReference type="EMBL" id="NVNL01000060">
    <property type="protein sequence ID" value="PEA86642.1"/>
    <property type="molecule type" value="Genomic_DNA"/>
</dbReference>
<comment type="caution">
    <text evidence="1">The sequence shown here is derived from an EMBL/GenBank/DDBJ whole genome shotgun (WGS) entry which is preliminary data.</text>
</comment>
<gene>
    <name evidence="1" type="ORF">CON71_28770</name>
</gene>
<dbReference type="AlphaFoldDB" id="A0A9X6Y7X7"/>
<organism evidence="1 2">
    <name type="scientific">Bacillus thuringiensis</name>
    <dbReference type="NCBI Taxonomy" id="1428"/>
    <lineage>
        <taxon>Bacteria</taxon>
        <taxon>Bacillati</taxon>
        <taxon>Bacillota</taxon>
        <taxon>Bacilli</taxon>
        <taxon>Bacillales</taxon>
        <taxon>Bacillaceae</taxon>
        <taxon>Bacillus</taxon>
        <taxon>Bacillus cereus group</taxon>
    </lineage>
</organism>
<name>A0A9X6Y7X7_BACTU</name>
<reference evidence="1 2" key="1">
    <citation type="submission" date="2017-09" db="EMBL/GenBank/DDBJ databases">
        <title>Large-scale bioinformatics analysis of Bacillus genomes uncovers conserved roles of natural products in bacterial physiology.</title>
        <authorList>
            <consortium name="Agbiome Team Llc"/>
            <person name="Bleich R.M."/>
            <person name="Grubbs K.J."/>
            <person name="Santa Maria K.C."/>
            <person name="Allen S.E."/>
            <person name="Farag S."/>
            <person name="Shank E.A."/>
            <person name="Bowers A."/>
        </authorList>
    </citation>
    <scope>NUCLEOTIDE SEQUENCE [LARGE SCALE GENOMIC DNA]</scope>
    <source>
        <strain evidence="1 2">AFS089089</strain>
    </source>
</reference>
<sequence length="105" mass="12251">MTIMELMNILKATGYPVAYSHFTEATKLPYICFLVDGSPHMVADNKVHQKINDIHIELYTTKKDVKVEEVLENMLDKYEIPYHSGPDVYIQSEKVFQKIYEVRVL</sequence>
<evidence type="ECO:0000313" key="2">
    <source>
        <dbReference type="Proteomes" id="UP000220702"/>
    </source>
</evidence>
<dbReference type="RefSeq" id="WP_098902581.1">
    <property type="nucleotide sequence ID" value="NZ_NVNL01000060.1"/>
</dbReference>
<accession>A0A9X6Y7X7</accession>
<evidence type="ECO:0000313" key="1">
    <source>
        <dbReference type="EMBL" id="PEA86642.1"/>
    </source>
</evidence>